<proteinExistence type="predicted"/>
<organism evidence="1 2">
    <name type="scientific">Cryobacterium cryoconiti</name>
    <dbReference type="NCBI Taxonomy" id="1259239"/>
    <lineage>
        <taxon>Bacteria</taxon>
        <taxon>Bacillati</taxon>
        <taxon>Actinomycetota</taxon>
        <taxon>Actinomycetes</taxon>
        <taxon>Micrococcales</taxon>
        <taxon>Microbacteriaceae</taxon>
        <taxon>Cryobacterium</taxon>
    </lineage>
</organism>
<reference evidence="1 2" key="1">
    <citation type="submission" date="2019-03" db="EMBL/GenBank/DDBJ databases">
        <title>Genomics of glacier-inhabiting Cryobacterium strains.</title>
        <authorList>
            <person name="Liu Q."/>
            <person name="Xin Y.-H."/>
        </authorList>
    </citation>
    <scope>NUCLEOTIDE SEQUENCE [LARGE SCALE GENOMIC DNA]</scope>
    <source>
        <strain evidence="1 2">TMT1-51</strain>
    </source>
</reference>
<sequence length="77" mass="8327">MLYLPAADDTRPAIAIVPTFDALLAGPADDDAETEEPVAASPYVWRTRAWLPPTKHQRKTDISVTKAGAIAKDTVTH</sequence>
<dbReference type="OrthoDB" id="5124791at2"/>
<dbReference type="AlphaFoldDB" id="A0A4Y8JUY5"/>
<dbReference type="EMBL" id="SOHA01000036">
    <property type="protein sequence ID" value="TFD28252.1"/>
    <property type="molecule type" value="Genomic_DNA"/>
</dbReference>
<evidence type="ECO:0000313" key="2">
    <source>
        <dbReference type="Proteomes" id="UP000297472"/>
    </source>
</evidence>
<keyword evidence="2" id="KW-1185">Reference proteome</keyword>
<comment type="caution">
    <text evidence="1">The sequence shown here is derived from an EMBL/GenBank/DDBJ whole genome shotgun (WGS) entry which is preliminary data.</text>
</comment>
<gene>
    <name evidence="1" type="ORF">E3T49_12115</name>
</gene>
<protein>
    <submittedName>
        <fullName evidence="1">Uncharacterized protein</fullName>
    </submittedName>
</protein>
<accession>A0A4Y8JUY5</accession>
<dbReference type="Proteomes" id="UP000297472">
    <property type="component" value="Unassembled WGS sequence"/>
</dbReference>
<evidence type="ECO:0000313" key="1">
    <source>
        <dbReference type="EMBL" id="TFD28252.1"/>
    </source>
</evidence>
<dbReference type="RefSeq" id="WP_134425167.1">
    <property type="nucleotide sequence ID" value="NZ_SOHA01000036.1"/>
</dbReference>
<name>A0A4Y8JUY5_9MICO</name>